<dbReference type="CDD" id="cd06579">
    <property type="entry name" value="TM_PBP1_transp_AraH_like"/>
    <property type="match status" value="1"/>
</dbReference>
<dbReference type="EMBL" id="RJKX01000016">
    <property type="protein sequence ID" value="ROP83565.1"/>
    <property type="molecule type" value="Genomic_DNA"/>
</dbReference>
<protein>
    <submittedName>
        <fullName evidence="9">Monosaccharide ABC transporter membrane protein (CUT2 family)</fullName>
    </submittedName>
</protein>
<dbReference type="InterPro" id="IPR001851">
    <property type="entry name" value="ABC_transp_permease"/>
</dbReference>
<keyword evidence="2" id="KW-0813">Transport</keyword>
<organism evidence="9 10">
    <name type="scientific">Stella humosa</name>
    <dbReference type="NCBI Taxonomy" id="94"/>
    <lineage>
        <taxon>Bacteria</taxon>
        <taxon>Pseudomonadati</taxon>
        <taxon>Pseudomonadota</taxon>
        <taxon>Alphaproteobacteria</taxon>
        <taxon>Rhodospirillales</taxon>
        <taxon>Stellaceae</taxon>
        <taxon>Stella</taxon>
    </lineage>
</organism>
<feature type="transmembrane region" description="Helical" evidence="8">
    <location>
        <begin position="261"/>
        <end position="292"/>
    </location>
</feature>
<gene>
    <name evidence="9" type="ORF">EDC65_4213</name>
</gene>
<evidence type="ECO:0000256" key="1">
    <source>
        <dbReference type="ARBA" id="ARBA00004651"/>
    </source>
</evidence>
<feature type="transmembrane region" description="Helical" evidence="8">
    <location>
        <begin position="100"/>
        <end position="119"/>
    </location>
</feature>
<evidence type="ECO:0000256" key="7">
    <source>
        <dbReference type="ARBA" id="ARBA00023136"/>
    </source>
</evidence>
<dbReference type="GO" id="GO:0022857">
    <property type="term" value="F:transmembrane transporter activity"/>
    <property type="evidence" value="ECO:0007669"/>
    <property type="project" value="InterPro"/>
</dbReference>
<feature type="transmembrane region" description="Helical" evidence="8">
    <location>
        <begin position="216"/>
        <end position="241"/>
    </location>
</feature>
<keyword evidence="5 8" id="KW-0812">Transmembrane</keyword>
<accession>A0A3N1L220</accession>
<evidence type="ECO:0000256" key="5">
    <source>
        <dbReference type="ARBA" id="ARBA00022692"/>
    </source>
</evidence>
<keyword evidence="3" id="KW-1003">Cell membrane</keyword>
<feature type="transmembrane region" description="Helical" evidence="8">
    <location>
        <begin position="304"/>
        <end position="323"/>
    </location>
</feature>
<evidence type="ECO:0000256" key="2">
    <source>
        <dbReference type="ARBA" id="ARBA00022448"/>
    </source>
</evidence>
<evidence type="ECO:0000313" key="9">
    <source>
        <dbReference type="EMBL" id="ROP83565.1"/>
    </source>
</evidence>
<evidence type="ECO:0000256" key="6">
    <source>
        <dbReference type="ARBA" id="ARBA00022989"/>
    </source>
</evidence>
<dbReference type="GO" id="GO:0005886">
    <property type="term" value="C:plasma membrane"/>
    <property type="evidence" value="ECO:0007669"/>
    <property type="project" value="UniProtKB-SubCell"/>
</dbReference>
<comment type="caution">
    <text evidence="9">The sequence shown here is derived from an EMBL/GenBank/DDBJ whole genome shotgun (WGS) entry which is preliminary data.</text>
</comment>
<evidence type="ECO:0000313" key="10">
    <source>
        <dbReference type="Proteomes" id="UP000278222"/>
    </source>
</evidence>
<feature type="transmembrane region" description="Helical" evidence="8">
    <location>
        <begin position="21"/>
        <end position="42"/>
    </location>
</feature>
<feature type="transmembrane region" description="Helical" evidence="8">
    <location>
        <begin position="171"/>
        <end position="195"/>
    </location>
</feature>
<keyword evidence="7 8" id="KW-0472">Membrane</keyword>
<keyword evidence="4" id="KW-0997">Cell inner membrane</keyword>
<dbReference type="Proteomes" id="UP000278222">
    <property type="component" value="Unassembled WGS sequence"/>
</dbReference>
<proteinExistence type="predicted"/>
<keyword evidence="10" id="KW-1185">Reference proteome</keyword>
<feature type="transmembrane region" description="Helical" evidence="8">
    <location>
        <begin position="126"/>
        <end position="151"/>
    </location>
</feature>
<feature type="transmembrane region" description="Helical" evidence="8">
    <location>
        <begin position="48"/>
        <end position="68"/>
    </location>
</feature>
<evidence type="ECO:0000256" key="8">
    <source>
        <dbReference type="SAM" id="Phobius"/>
    </source>
</evidence>
<evidence type="ECO:0000256" key="4">
    <source>
        <dbReference type="ARBA" id="ARBA00022519"/>
    </source>
</evidence>
<name>A0A3N1L220_9PROT</name>
<sequence>MVDRAMGDKLARLVRTHEFRLLLATLALATGLSIATDTFLTAQNLFDLLTANAFAGILAAGLLVVLVAGGIDISFTATASVAQYLAMTAANAWGLDWASVFAIGILAGAACGAINAALIEGLRIPGIIVTIATLNVFYGLLVFTTGGRYIYALPDWFAQGIWWFEYVDAEQIPYGLNLQILLLVLAFAATAWLLNRTGVGRRIRALGGNREAARRLGFPVFGLNLLAYGYMGMMAGIASLAQAQLAQSVAPTVLVGRELDVLAAVVLGGASLNGGIGSVTGTILGLTLLAIMQNGLVLAGVSSYWSPFFTGLVILLSVSTAALEHRRRPASVGAAA</sequence>
<dbReference type="Pfam" id="PF02653">
    <property type="entry name" value="BPD_transp_2"/>
    <property type="match status" value="1"/>
</dbReference>
<dbReference type="RefSeq" id="WP_197735674.1">
    <property type="nucleotide sequence ID" value="NZ_AP019700.1"/>
</dbReference>
<evidence type="ECO:0000256" key="3">
    <source>
        <dbReference type="ARBA" id="ARBA00022475"/>
    </source>
</evidence>
<comment type="subcellular location">
    <subcellularLocation>
        <location evidence="1">Cell membrane</location>
        <topology evidence="1">Multi-pass membrane protein</topology>
    </subcellularLocation>
</comment>
<dbReference type="PANTHER" id="PTHR32196">
    <property type="entry name" value="ABC TRANSPORTER PERMEASE PROTEIN YPHD-RELATED-RELATED"/>
    <property type="match status" value="1"/>
</dbReference>
<dbReference type="AlphaFoldDB" id="A0A3N1L220"/>
<keyword evidence="6 8" id="KW-1133">Transmembrane helix</keyword>
<dbReference type="PANTHER" id="PTHR32196:SF21">
    <property type="entry name" value="ABC TRANSPORTER PERMEASE PROTEIN YPHD-RELATED"/>
    <property type="match status" value="1"/>
</dbReference>
<reference evidence="9 10" key="1">
    <citation type="submission" date="2018-11" db="EMBL/GenBank/DDBJ databases">
        <title>Genomic Encyclopedia of Type Strains, Phase IV (KMG-IV): sequencing the most valuable type-strain genomes for metagenomic binning, comparative biology and taxonomic classification.</title>
        <authorList>
            <person name="Goeker M."/>
        </authorList>
    </citation>
    <scope>NUCLEOTIDE SEQUENCE [LARGE SCALE GENOMIC DNA]</scope>
    <source>
        <strain evidence="9 10">DSM 5900</strain>
    </source>
</reference>